<evidence type="ECO:0000256" key="8">
    <source>
        <dbReference type="SAM" id="Phobius"/>
    </source>
</evidence>
<dbReference type="InterPro" id="IPR003594">
    <property type="entry name" value="HATPase_dom"/>
</dbReference>
<evidence type="ECO:0000256" key="2">
    <source>
        <dbReference type="ARBA" id="ARBA00012438"/>
    </source>
</evidence>
<keyword evidence="4" id="KW-0418">Kinase</keyword>
<comment type="caution">
    <text evidence="6">Lacks conserved residue(s) required for the propagation of feature annotation.</text>
</comment>
<evidence type="ECO:0000259" key="9">
    <source>
        <dbReference type="PROSITE" id="PS50109"/>
    </source>
</evidence>
<dbReference type="InterPro" id="IPR011006">
    <property type="entry name" value="CheY-like_superfamily"/>
</dbReference>
<sequence>MMGISHWLKRFQREVIVAVVTGTVALASAWGALELLEWVALDTLLVLRPAEPSDQRILLVTVEETDIGNLGGWPLSDAILADLLETLAAESPRVIGLDLYRDLPQEPGHDRLQAVMAELPNLIGVERGLGSGRVPPPPILAERDRVALADVPQDRDGTIRRMIISAPVEGEIKLGFATQVSLFYLEQLGVTLEARDPQQHRYQLGQAQFVPLTGVEGGYSPRDLGGYQVFLNYRHPAHHFDQVSISEVLEGRVSPELIRDRAVLIGSNAESINDFFLTPYSQALYQYRLNSTESSSNVAIPNHQMSGVEIHAHGVSQILSSALEGRPLIRFWHQKGEWGWILLWTMVGTYGTWVGLAQQAFKEQSAWLYPLVLMTSGTVAIGAIAYVSLLGGWLIPTVSPLIALVLSTALSSHAYQEQQLRAFTQRLQAYSTDLEEQVRQRTQELEAARQAADSANLAKSEFLANMSHELRTPLNGILGYAQILQQAKDLNSQRRGVGVIYQCGTYLLELINDILDLSKIEARKLELNPKSIPLKPFLLQAAQMFKPAAEKKGISFYCELDPQLPKLVVADDKRLRQVLVNLMSNAVKFTNKGSVSLQVETLSYFDSDSDSTPEVRLKFSITDTGIGMTEANLRKVFLPFEQVKEAQKLAEGTGLGLAICGQLIRLMGSTLHVESQPGQGSCFHFELTLPILDTANAPILSRDYSKITGVSGVAPCLLLVDSSADSRSILAALLSPLGFKILEAATAKEALESLGKMTLEEDGETSAKAIILELNLEDADGIAVIKALREPERDCQLPIIAVSSHVFSDAKERSLEAGATAFLTKPFHRNDVLLALERHLELRWVMQDESTADASNDVQSIEEVCPPEIIPESLLEELLHLARKGNLKDLKRRAEELQEEHPHLRPFANHIQHLARQYQERALCEFLMNYQAQQ</sequence>
<dbReference type="Gene3D" id="3.40.50.2300">
    <property type="match status" value="1"/>
</dbReference>
<feature type="domain" description="Response regulatory" evidence="10">
    <location>
        <begin position="716"/>
        <end position="840"/>
    </location>
</feature>
<feature type="domain" description="Histidine kinase" evidence="9">
    <location>
        <begin position="465"/>
        <end position="691"/>
    </location>
</feature>
<dbReference type="InterPro" id="IPR005467">
    <property type="entry name" value="His_kinase_dom"/>
</dbReference>
<dbReference type="CDD" id="cd00082">
    <property type="entry name" value="HisKA"/>
    <property type="match status" value="1"/>
</dbReference>
<keyword evidence="7" id="KW-0175">Coiled coil</keyword>
<dbReference type="SUPFAM" id="SSF47384">
    <property type="entry name" value="Homodimeric domain of signal transducing histidine kinase"/>
    <property type="match status" value="1"/>
</dbReference>
<keyword evidence="12" id="KW-1185">Reference proteome</keyword>
<dbReference type="Proteomes" id="UP001056708">
    <property type="component" value="Chromosome"/>
</dbReference>
<dbReference type="PROSITE" id="PS50110">
    <property type="entry name" value="RESPONSE_REGULATORY"/>
    <property type="match status" value="1"/>
</dbReference>
<dbReference type="Pfam" id="PF02518">
    <property type="entry name" value="HATPase_c"/>
    <property type="match status" value="1"/>
</dbReference>
<dbReference type="SMART" id="SM00387">
    <property type="entry name" value="HATPase_c"/>
    <property type="match status" value="1"/>
</dbReference>
<dbReference type="PRINTS" id="PR00344">
    <property type="entry name" value="BCTRLSENSOR"/>
</dbReference>
<evidence type="ECO:0000256" key="4">
    <source>
        <dbReference type="ARBA" id="ARBA00022777"/>
    </source>
</evidence>
<evidence type="ECO:0000256" key="5">
    <source>
        <dbReference type="ARBA" id="ARBA00023012"/>
    </source>
</evidence>
<dbReference type="EMBL" id="CP098611">
    <property type="protein sequence ID" value="USR92608.1"/>
    <property type="molecule type" value="Genomic_DNA"/>
</dbReference>
<dbReference type="InterPro" id="IPR001789">
    <property type="entry name" value="Sig_transdc_resp-reg_receiver"/>
</dbReference>
<dbReference type="Pfam" id="PF00072">
    <property type="entry name" value="Response_reg"/>
    <property type="match status" value="1"/>
</dbReference>
<dbReference type="PANTHER" id="PTHR45339">
    <property type="entry name" value="HYBRID SIGNAL TRANSDUCTION HISTIDINE KINASE J"/>
    <property type="match status" value="1"/>
</dbReference>
<dbReference type="InterPro" id="IPR036097">
    <property type="entry name" value="HisK_dim/P_sf"/>
</dbReference>
<dbReference type="InterPro" id="IPR007890">
    <property type="entry name" value="CHASE2"/>
</dbReference>
<keyword evidence="8" id="KW-0472">Membrane</keyword>
<dbReference type="SUPFAM" id="SSF52172">
    <property type="entry name" value="CheY-like"/>
    <property type="match status" value="1"/>
</dbReference>
<protein>
    <recommendedName>
        <fullName evidence="2">histidine kinase</fullName>
        <ecNumber evidence="2">2.7.13.3</ecNumber>
    </recommendedName>
</protein>
<evidence type="ECO:0000313" key="11">
    <source>
        <dbReference type="EMBL" id="USR92608.1"/>
    </source>
</evidence>
<reference evidence="11" key="1">
    <citation type="submission" date="2022-06" db="EMBL/GenBank/DDBJ databases">
        <title>Genome sequence of Phormidium yuhuli AB48 isolated from an industrial photobioreactor environment.</title>
        <authorList>
            <person name="Qiu Y."/>
            <person name="Noonan A.J.C."/>
            <person name="Dofher K."/>
            <person name="Koch M."/>
            <person name="Kieft B."/>
            <person name="Lin X."/>
            <person name="Ziels R.M."/>
            <person name="Hallam S.J."/>
        </authorList>
    </citation>
    <scope>NUCLEOTIDE SEQUENCE</scope>
    <source>
        <strain evidence="11">AB48</strain>
    </source>
</reference>
<organism evidence="11 12">
    <name type="scientific">Phormidium yuhuli AB48</name>
    <dbReference type="NCBI Taxonomy" id="2940671"/>
    <lineage>
        <taxon>Bacteria</taxon>
        <taxon>Bacillati</taxon>
        <taxon>Cyanobacteriota</taxon>
        <taxon>Cyanophyceae</taxon>
        <taxon>Oscillatoriophycideae</taxon>
        <taxon>Oscillatoriales</taxon>
        <taxon>Oscillatoriaceae</taxon>
        <taxon>Phormidium</taxon>
        <taxon>Phormidium yuhuli</taxon>
    </lineage>
</organism>
<dbReference type="SUPFAM" id="SSF55874">
    <property type="entry name" value="ATPase domain of HSP90 chaperone/DNA topoisomerase II/histidine kinase"/>
    <property type="match status" value="1"/>
</dbReference>
<evidence type="ECO:0000256" key="1">
    <source>
        <dbReference type="ARBA" id="ARBA00000085"/>
    </source>
</evidence>
<dbReference type="Pfam" id="PF05226">
    <property type="entry name" value="CHASE2"/>
    <property type="match status" value="1"/>
</dbReference>
<dbReference type="Gene3D" id="1.10.287.130">
    <property type="match status" value="1"/>
</dbReference>
<dbReference type="CDD" id="cd00156">
    <property type="entry name" value="REC"/>
    <property type="match status" value="1"/>
</dbReference>
<evidence type="ECO:0000256" key="6">
    <source>
        <dbReference type="PROSITE-ProRule" id="PRU00169"/>
    </source>
</evidence>
<dbReference type="EC" id="2.7.13.3" evidence="2"/>
<feature type="transmembrane region" description="Helical" evidence="8">
    <location>
        <begin position="338"/>
        <end position="356"/>
    </location>
</feature>
<keyword evidence="8" id="KW-1133">Transmembrane helix</keyword>
<dbReference type="InterPro" id="IPR003661">
    <property type="entry name" value="HisK_dim/P_dom"/>
</dbReference>
<feature type="transmembrane region" description="Helical" evidence="8">
    <location>
        <begin position="368"/>
        <end position="387"/>
    </location>
</feature>
<gene>
    <name evidence="11" type="ORF">NEA10_07785</name>
</gene>
<keyword evidence="8" id="KW-0812">Transmembrane</keyword>
<feature type="coiled-coil region" evidence="7">
    <location>
        <begin position="420"/>
        <end position="451"/>
    </location>
</feature>
<evidence type="ECO:0000259" key="10">
    <source>
        <dbReference type="PROSITE" id="PS50110"/>
    </source>
</evidence>
<dbReference type="InterPro" id="IPR036890">
    <property type="entry name" value="HATPase_C_sf"/>
</dbReference>
<keyword evidence="3" id="KW-0597">Phosphoprotein</keyword>
<dbReference type="Gene3D" id="3.30.565.10">
    <property type="entry name" value="Histidine kinase-like ATPase, C-terminal domain"/>
    <property type="match status" value="1"/>
</dbReference>
<proteinExistence type="predicted"/>
<name>A0ABY5ATT1_9CYAN</name>
<dbReference type="InterPro" id="IPR004358">
    <property type="entry name" value="Sig_transdc_His_kin-like_C"/>
</dbReference>
<evidence type="ECO:0000313" key="12">
    <source>
        <dbReference type="Proteomes" id="UP001056708"/>
    </source>
</evidence>
<evidence type="ECO:0000256" key="3">
    <source>
        <dbReference type="ARBA" id="ARBA00022553"/>
    </source>
</evidence>
<dbReference type="PROSITE" id="PS50109">
    <property type="entry name" value="HIS_KIN"/>
    <property type="match status" value="1"/>
</dbReference>
<dbReference type="Pfam" id="PF00512">
    <property type="entry name" value="HisKA"/>
    <property type="match status" value="1"/>
</dbReference>
<accession>A0ABY5ATT1</accession>
<dbReference type="PANTHER" id="PTHR45339:SF1">
    <property type="entry name" value="HYBRID SIGNAL TRANSDUCTION HISTIDINE KINASE J"/>
    <property type="match status" value="1"/>
</dbReference>
<dbReference type="SMART" id="SM00448">
    <property type="entry name" value="REC"/>
    <property type="match status" value="1"/>
</dbReference>
<comment type="catalytic activity">
    <reaction evidence="1">
        <text>ATP + protein L-histidine = ADP + protein N-phospho-L-histidine.</text>
        <dbReference type="EC" id="2.7.13.3"/>
    </reaction>
</comment>
<keyword evidence="5" id="KW-0902">Two-component regulatory system</keyword>
<dbReference type="SMART" id="SM01080">
    <property type="entry name" value="CHASE2"/>
    <property type="match status" value="1"/>
</dbReference>
<evidence type="ECO:0000256" key="7">
    <source>
        <dbReference type="SAM" id="Coils"/>
    </source>
</evidence>
<keyword evidence="4" id="KW-0808">Transferase</keyword>
<dbReference type="RefSeq" id="WP_252664759.1">
    <property type="nucleotide sequence ID" value="NZ_CP098611.1"/>
</dbReference>
<dbReference type="SMART" id="SM00388">
    <property type="entry name" value="HisKA"/>
    <property type="match status" value="1"/>
</dbReference>
<dbReference type="CDD" id="cd16922">
    <property type="entry name" value="HATPase_EvgS-ArcB-TorS-like"/>
    <property type="match status" value="1"/>
</dbReference>